<evidence type="ECO:0008006" key="4">
    <source>
        <dbReference type="Google" id="ProtNLM"/>
    </source>
</evidence>
<dbReference type="Proteomes" id="UP001159363">
    <property type="component" value="Chromosome 3"/>
</dbReference>
<dbReference type="EMBL" id="JARBHB010000003">
    <property type="protein sequence ID" value="KAJ8891267.1"/>
    <property type="molecule type" value="Genomic_DNA"/>
</dbReference>
<protein>
    <recommendedName>
        <fullName evidence="4">PiggyBac transposable element-derived protein domain-containing protein</fullName>
    </recommendedName>
</protein>
<evidence type="ECO:0000313" key="2">
    <source>
        <dbReference type="EMBL" id="KAJ8891267.1"/>
    </source>
</evidence>
<gene>
    <name evidence="2" type="ORF">PR048_010783</name>
</gene>
<name>A0ABQ9I3R2_9NEOP</name>
<reference evidence="2 3" key="1">
    <citation type="submission" date="2023-02" db="EMBL/GenBank/DDBJ databases">
        <title>LHISI_Scaffold_Assembly.</title>
        <authorList>
            <person name="Stuart O.P."/>
            <person name="Cleave R."/>
            <person name="Magrath M.J.L."/>
            <person name="Mikheyev A.S."/>
        </authorList>
    </citation>
    <scope>NUCLEOTIDE SEQUENCE [LARGE SCALE GENOMIC DNA]</scope>
    <source>
        <strain evidence="2">Daus_M_001</strain>
        <tissue evidence="2">Leg muscle</tissue>
    </source>
</reference>
<proteinExistence type="predicted"/>
<organism evidence="2 3">
    <name type="scientific">Dryococelus australis</name>
    <dbReference type="NCBI Taxonomy" id="614101"/>
    <lineage>
        <taxon>Eukaryota</taxon>
        <taxon>Metazoa</taxon>
        <taxon>Ecdysozoa</taxon>
        <taxon>Arthropoda</taxon>
        <taxon>Hexapoda</taxon>
        <taxon>Insecta</taxon>
        <taxon>Pterygota</taxon>
        <taxon>Neoptera</taxon>
        <taxon>Polyneoptera</taxon>
        <taxon>Phasmatodea</taxon>
        <taxon>Verophasmatodea</taxon>
        <taxon>Anareolatae</taxon>
        <taxon>Phasmatidae</taxon>
        <taxon>Eurycanthinae</taxon>
        <taxon>Dryococelus</taxon>
    </lineage>
</organism>
<evidence type="ECO:0000313" key="3">
    <source>
        <dbReference type="Proteomes" id="UP001159363"/>
    </source>
</evidence>
<sequence>MFQIPKEKQTNAAGSVRVNRFGNPSLTQDKDVLKKDKRDGNVILVKWVDNKTVVLGSKCVGKGELDIVDR</sequence>
<keyword evidence="3" id="KW-1185">Reference proteome</keyword>
<comment type="caution">
    <text evidence="2">The sequence shown here is derived from an EMBL/GenBank/DDBJ whole genome shotgun (WGS) entry which is preliminary data.</text>
</comment>
<feature type="region of interest" description="Disordered" evidence="1">
    <location>
        <begin position="1"/>
        <end position="24"/>
    </location>
</feature>
<accession>A0ABQ9I3R2</accession>
<evidence type="ECO:0000256" key="1">
    <source>
        <dbReference type="SAM" id="MobiDB-lite"/>
    </source>
</evidence>